<dbReference type="InterPro" id="IPR017937">
    <property type="entry name" value="Thioredoxin_CS"/>
</dbReference>
<dbReference type="PANTHER" id="PTHR18929">
    <property type="entry name" value="PROTEIN DISULFIDE ISOMERASE"/>
    <property type="match status" value="1"/>
</dbReference>
<dbReference type="Pfam" id="PF00085">
    <property type="entry name" value="Thioredoxin"/>
    <property type="match status" value="1"/>
</dbReference>
<name>A0ABD0UHN0_DENTH</name>
<accession>A0ABD0UHN0</accession>
<feature type="transmembrane region" description="Helical" evidence="6">
    <location>
        <begin position="375"/>
        <end position="400"/>
    </location>
</feature>
<dbReference type="SUPFAM" id="SSF52833">
    <property type="entry name" value="Thioredoxin-like"/>
    <property type="match status" value="1"/>
</dbReference>
<dbReference type="InterPro" id="IPR013766">
    <property type="entry name" value="Thioredoxin_domain"/>
</dbReference>
<evidence type="ECO:0000256" key="1">
    <source>
        <dbReference type="ARBA" id="ARBA00006347"/>
    </source>
</evidence>
<keyword evidence="4" id="KW-0676">Redox-active center</keyword>
<dbReference type="PRINTS" id="PR00421">
    <property type="entry name" value="THIOREDOXIN"/>
</dbReference>
<proteinExistence type="inferred from homology"/>
<keyword evidence="6" id="KW-0472">Membrane</keyword>
<evidence type="ECO:0000256" key="4">
    <source>
        <dbReference type="ARBA" id="ARBA00023284"/>
    </source>
</evidence>
<keyword evidence="3" id="KW-1015">Disulfide bond</keyword>
<evidence type="ECO:0000256" key="7">
    <source>
        <dbReference type="SAM" id="SignalP"/>
    </source>
</evidence>
<evidence type="ECO:0000256" key="3">
    <source>
        <dbReference type="ARBA" id="ARBA00023157"/>
    </source>
</evidence>
<feature type="signal peptide" evidence="7">
    <location>
        <begin position="1"/>
        <end position="30"/>
    </location>
</feature>
<dbReference type="PROSITE" id="PS00194">
    <property type="entry name" value="THIOREDOXIN_1"/>
    <property type="match status" value="1"/>
</dbReference>
<dbReference type="InterPro" id="IPR036249">
    <property type="entry name" value="Thioredoxin-like_sf"/>
</dbReference>
<evidence type="ECO:0000256" key="5">
    <source>
        <dbReference type="ARBA" id="ARBA00060135"/>
    </source>
</evidence>
<feature type="chain" id="PRO_5044837459" description="Thioredoxin domain-containing protein" evidence="7">
    <location>
        <begin position="31"/>
        <end position="436"/>
    </location>
</feature>
<feature type="domain" description="Thioredoxin" evidence="8">
    <location>
        <begin position="16"/>
        <end position="144"/>
    </location>
</feature>
<evidence type="ECO:0000313" key="9">
    <source>
        <dbReference type="EMBL" id="KAL0909822.1"/>
    </source>
</evidence>
<keyword evidence="10" id="KW-1185">Reference proteome</keyword>
<sequence>MNHRMASAFPWFLIVLLARVWCLDVRLVTAQPFVADGTVIELNDSNFESAISTFDHILVDFYAPWCGHCKKLSPVLDEAAPILARLNQPIVIAKLDADKYRKLASRHEIDGFPTLKLFVHGVPIEYKGPRKAELLVQFLKKYVAPDVSVLESASAVHSFVDEAGKHFPIFIGFGLDESLLSEYGKRYKKKSWFAVAKDFSEKIMVEYDFQKSPALVVIHPNYNEQNVFYGPFEGHFLDDFVRQNQLPLVVPINYETLKLLNNDDRKIVLTIVNDEMDGKSLELFKILRSAATANHDLVFGFIGVKQWEDFANSFDVNRNTKLPMILVWDGNDEYQVVEGSESLNSLEDQESQISLFLKGYREGRTITKEVSGPSFLGFINSLFGIKTLCLIVFAVAFLIVMRKLAKRGDDVLHRRQTQTEAEDLNRKDYQPGDKEE</sequence>
<dbReference type="CDD" id="cd02961">
    <property type="entry name" value="PDI_a_family"/>
    <property type="match status" value="1"/>
</dbReference>
<comment type="caution">
    <text evidence="9">The sequence shown here is derived from an EMBL/GenBank/DDBJ whole genome shotgun (WGS) entry which is preliminary data.</text>
</comment>
<reference evidence="9 10" key="1">
    <citation type="journal article" date="2024" name="Plant Biotechnol. J.">
        <title>Dendrobium thyrsiflorum genome and its molecular insights into genes involved in important horticultural traits.</title>
        <authorList>
            <person name="Chen B."/>
            <person name="Wang J.Y."/>
            <person name="Zheng P.J."/>
            <person name="Li K.L."/>
            <person name="Liang Y.M."/>
            <person name="Chen X.F."/>
            <person name="Zhang C."/>
            <person name="Zhao X."/>
            <person name="He X."/>
            <person name="Zhang G.Q."/>
            <person name="Liu Z.J."/>
            <person name="Xu Q."/>
        </authorList>
    </citation>
    <scope>NUCLEOTIDE SEQUENCE [LARGE SCALE GENOMIC DNA]</scope>
    <source>
        <strain evidence="9">GZMU011</strain>
    </source>
</reference>
<evidence type="ECO:0000256" key="6">
    <source>
        <dbReference type="SAM" id="Phobius"/>
    </source>
</evidence>
<dbReference type="Proteomes" id="UP001552299">
    <property type="component" value="Unassembled WGS sequence"/>
</dbReference>
<keyword evidence="2 7" id="KW-0732">Signal</keyword>
<dbReference type="Gene3D" id="3.40.30.10">
    <property type="entry name" value="Glutaredoxin"/>
    <property type="match status" value="2"/>
</dbReference>
<dbReference type="AlphaFoldDB" id="A0ABD0UHN0"/>
<evidence type="ECO:0000256" key="2">
    <source>
        <dbReference type="ARBA" id="ARBA00022729"/>
    </source>
</evidence>
<gene>
    <name evidence="9" type="ORF">M5K25_020720</name>
</gene>
<dbReference type="Pfam" id="PF13848">
    <property type="entry name" value="Thioredoxin_6"/>
    <property type="match status" value="1"/>
</dbReference>
<evidence type="ECO:0000313" key="10">
    <source>
        <dbReference type="Proteomes" id="UP001552299"/>
    </source>
</evidence>
<organism evidence="9 10">
    <name type="scientific">Dendrobium thyrsiflorum</name>
    <name type="common">Pinecone-like raceme dendrobium</name>
    <name type="synonym">Orchid</name>
    <dbReference type="NCBI Taxonomy" id="117978"/>
    <lineage>
        <taxon>Eukaryota</taxon>
        <taxon>Viridiplantae</taxon>
        <taxon>Streptophyta</taxon>
        <taxon>Embryophyta</taxon>
        <taxon>Tracheophyta</taxon>
        <taxon>Spermatophyta</taxon>
        <taxon>Magnoliopsida</taxon>
        <taxon>Liliopsida</taxon>
        <taxon>Asparagales</taxon>
        <taxon>Orchidaceae</taxon>
        <taxon>Epidendroideae</taxon>
        <taxon>Malaxideae</taxon>
        <taxon>Dendrobiinae</taxon>
        <taxon>Dendrobium</taxon>
    </lineage>
</organism>
<dbReference type="EMBL" id="JANQDX010000016">
    <property type="protein sequence ID" value="KAL0909822.1"/>
    <property type="molecule type" value="Genomic_DNA"/>
</dbReference>
<keyword evidence="6" id="KW-1133">Transmembrane helix</keyword>
<dbReference type="PROSITE" id="PS51352">
    <property type="entry name" value="THIOREDOXIN_2"/>
    <property type="match status" value="1"/>
</dbReference>
<evidence type="ECO:0000259" key="8">
    <source>
        <dbReference type="PROSITE" id="PS51352"/>
    </source>
</evidence>
<dbReference type="FunFam" id="3.40.30.10:FF:000107">
    <property type="entry name" value="Protein disulfide-isomerase 5-2"/>
    <property type="match status" value="1"/>
</dbReference>
<keyword evidence="6" id="KW-0812">Transmembrane</keyword>
<comment type="similarity">
    <text evidence="1">Belongs to the protein disulfide isomerase family.</text>
</comment>
<protein>
    <recommendedName>
        <fullName evidence="8">Thioredoxin domain-containing protein</fullName>
    </recommendedName>
</protein>
<dbReference type="PANTHER" id="PTHR18929:SF218">
    <property type="entry name" value="PROTEIN DISULFIDE-ISOMERASE 5-2"/>
    <property type="match status" value="1"/>
</dbReference>
<comment type="function">
    <text evidence="5">Acts as a protein-folding catalyst that interacts with nascent polypeptides to catalyze the formation, isomerization, and reduction or oxidation of disulfide bonds. May play a role in storage protein biogenesis.</text>
</comment>